<dbReference type="Gene3D" id="3.40.50.300">
    <property type="entry name" value="P-loop containing nucleotide triphosphate hydrolases"/>
    <property type="match status" value="1"/>
</dbReference>
<dbReference type="CDD" id="cd00009">
    <property type="entry name" value="AAA"/>
    <property type="match status" value="1"/>
</dbReference>
<dbReference type="FunFam" id="3.40.50.300:FF:000137">
    <property type="entry name" value="Replication-associated recombination protein A"/>
    <property type="match status" value="1"/>
</dbReference>
<dbReference type="GO" id="GO:0005524">
    <property type="term" value="F:ATP binding"/>
    <property type="evidence" value="ECO:0007669"/>
    <property type="project" value="UniProtKB-KW"/>
</dbReference>
<dbReference type="Gene3D" id="1.10.3710.10">
    <property type="entry name" value="DNA polymerase III clamp loader subunits, C-terminal domain"/>
    <property type="match status" value="1"/>
</dbReference>
<dbReference type="InterPro" id="IPR032423">
    <property type="entry name" value="AAA_assoc_2"/>
</dbReference>
<dbReference type="RefSeq" id="WP_073154221.1">
    <property type="nucleotide sequence ID" value="NZ_FQVL01000003.1"/>
</dbReference>
<evidence type="ECO:0000256" key="3">
    <source>
        <dbReference type="ARBA" id="ARBA00022705"/>
    </source>
</evidence>
<feature type="domain" description="AAA+ ATPase" evidence="6">
    <location>
        <begin position="51"/>
        <end position="172"/>
    </location>
</feature>
<protein>
    <submittedName>
        <fullName evidence="7">Putative ATPase</fullName>
    </submittedName>
</protein>
<dbReference type="GO" id="GO:0003677">
    <property type="term" value="F:DNA binding"/>
    <property type="evidence" value="ECO:0007669"/>
    <property type="project" value="InterPro"/>
</dbReference>
<dbReference type="Proteomes" id="UP000184476">
    <property type="component" value="Unassembled WGS sequence"/>
</dbReference>
<dbReference type="InterPro" id="IPR008921">
    <property type="entry name" value="DNA_pol3_clamp-load_cplx_C"/>
</dbReference>
<dbReference type="EMBL" id="FQVL01000003">
    <property type="protein sequence ID" value="SHE78262.1"/>
    <property type="molecule type" value="Genomic_DNA"/>
</dbReference>
<evidence type="ECO:0000259" key="6">
    <source>
        <dbReference type="SMART" id="SM00382"/>
    </source>
</evidence>
<dbReference type="Pfam" id="PF00004">
    <property type="entry name" value="AAA"/>
    <property type="match status" value="1"/>
</dbReference>
<comment type="similarity">
    <text evidence="2">Belongs to the AAA ATPase family. RarA/MGS1/WRNIP1 subfamily.</text>
</comment>
<organism evidence="7 8">
    <name type="scientific">Seinonella peptonophila</name>
    <dbReference type="NCBI Taxonomy" id="112248"/>
    <lineage>
        <taxon>Bacteria</taxon>
        <taxon>Bacillati</taxon>
        <taxon>Bacillota</taxon>
        <taxon>Bacilli</taxon>
        <taxon>Bacillales</taxon>
        <taxon>Thermoactinomycetaceae</taxon>
        <taxon>Seinonella</taxon>
    </lineage>
</organism>
<dbReference type="InterPro" id="IPR003593">
    <property type="entry name" value="AAA+_ATPase"/>
</dbReference>
<evidence type="ECO:0000256" key="5">
    <source>
        <dbReference type="ARBA" id="ARBA00022840"/>
    </source>
</evidence>
<dbReference type="CDD" id="cd18139">
    <property type="entry name" value="HLD_clamp_RarA"/>
    <property type="match status" value="1"/>
</dbReference>
<dbReference type="AlphaFoldDB" id="A0A1M4WBC1"/>
<accession>A0A1M4WBC1</accession>
<dbReference type="PANTHER" id="PTHR13779:SF7">
    <property type="entry name" value="ATPASE WRNIP1"/>
    <property type="match status" value="1"/>
</dbReference>
<dbReference type="InterPro" id="IPR051314">
    <property type="entry name" value="AAA_ATPase_RarA/MGS1/WRNIP1"/>
</dbReference>
<evidence type="ECO:0000256" key="1">
    <source>
        <dbReference type="ARBA" id="ARBA00002393"/>
    </source>
</evidence>
<reference evidence="7 8" key="1">
    <citation type="submission" date="2016-11" db="EMBL/GenBank/DDBJ databases">
        <authorList>
            <person name="Jaros S."/>
            <person name="Januszkiewicz K."/>
            <person name="Wedrychowicz H."/>
        </authorList>
    </citation>
    <scope>NUCLEOTIDE SEQUENCE [LARGE SCALE GENOMIC DNA]</scope>
    <source>
        <strain evidence="7 8">DSM 44666</strain>
    </source>
</reference>
<dbReference type="Gene3D" id="1.20.272.10">
    <property type="match status" value="1"/>
</dbReference>
<dbReference type="GO" id="GO:0017116">
    <property type="term" value="F:single-stranded DNA helicase activity"/>
    <property type="evidence" value="ECO:0007669"/>
    <property type="project" value="TreeGrafter"/>
</dbReference>
<dbReference type="GO" id="GO:0008047">
    <property type="term" value="F:enzyme activator activity"/>
    <property type="evidence" value="ECO:0007669"/>
    <property type="project" value="TreeGrafter"/>
</dbReference>
<evidence type="ECO:0000313" key="7">
    <source>
        <dbReference type="EMBL" id="SHE78262.1"/>
    </source>
</evidence>
<dbReference type="InterPro" id="IPR027417">
    <property type="entry name" value="P-loop_NTPase"/>
</dbReference>
<dbReference type="Gene3D" id="1.10.8.60">
    <property type="match status" value="1"/>
</dbReference>
<evidence type="ECO:0000256" key="4">
    <source>
        <dbReference type="ARBA" id="ARBA00022741"/>
    </source>
</evidence>
<keyword evidence="8" id="KW-1185">Reference proteome</keyword>
<dbReference type="GO" id="GO:0016887">
    <property type="term" value="F:ATP hydrolysis activity"/>
    <property type="evidence" value="ECO:0007669"/>
    <property type="project" value="InterPro"/>
</dbReference>
<keyword evidence="3" id="KW-0235">DNA replication</keyword>
<keyword evidence="4" id="KW-0547">Nucleotide-binding</keyword>
<dbReference type="InterPro" id="IPR003959">
    <property type="entry name" value="ATPase_AAA_core"/>
</dbReference>
<comment type="function">
    <text evidence="1">DNA-dependent ATPase that plays important roles in cellular responses to stalled DNA replication processes.</text>
</comment>
<dbReference type="SUPFAM" id="SSF48019">
    <property type="entry name" value="post-AAA+ oligomerization domain-like"/>
    <property type="match status" value="1"/>
</dbReference>
<dbReference type="Pfam" id="PF12002">
    <property type="entry name" value="MgsA_C"/>
    <property type="match status" value="1"/>
</dbReference>
<dbReference type="OrthoDB" id="9778364at2"/>
<evidence type="ECO:0000256" key="2">
    <source>
        <dbReference type="ARBA" id="ARBA00008959"/>
    </source>
</evidence>
<dbReference type="InterPro" id="IPR021886">
    <property type="entry name" value="MgsA_C"/>
</dbReference>
<dbReference type="FunFam" id="1.20.272.10:FF:000001">
    <property type="entry name" value="Putative AAA family ATPase"/>
    <property type="match status" value="1"/>
</dbReference>
<proteinExistence type="inferred from homology"/>
<keyword evidence="5" id="KW-0067">ATP-binding</keyword>
<dbReference type="SUPFAM" id="SSF52540">
    <property type="entry name" value="P-loop containing nucleoside triphosphate hydrolases"/>
    <property type="match status" value="1"/>
</dbReference>
<dbReference type="STRING" id="112248.SAMN05444392_103126"/>
<dbReference type="GO" id="GO:0000731">
    <property type="term" value="P:DNA synthesis involved in DNA repair"/>
    <property type="evidence" value="ECO:0007669"/>
    <property type="project" value="TreeGrafter"/>
</dbReference>
<evidence type="ECO:0000313" key="8">
    <source>
        <dbReference type="Proteomes" id="UP000184476"/>
    </source>
</evidence>
<dbReference type="PANTHER" id="PTHR13779">
    <property type="entry name" value="WERNER HELICASE-INTERACTING PROTEIN 1 FAMILY MEMBER"/>
    <property type="match status" value="1"/>
</dbReference>
<sequence length="438" mass="49611">MDLFSYQYHKKNQSDQPLAIRMRPKHIDQLVGQQHIIGSGKLLKRMIEADRLSSMIFYGPPGTGKTTLAQLIANESKATFISLHAVTTSVKEVRQVTEAARERLHFNQERTILFIDEIHRFNRAQQDSLLKDIEEGSILFIGATTENPFVTINSALLSRVRLFELAPLTPIELQTILERAITDEEQGIGHLHVSLTDEAWEHILLHSGGDSRRALQTLELAALTTPADQEGKRLLNLEIIEDSMQQKAVRYDRAGDQHYDTISAFIKSMRGSDPDAALYYLAKMLKAGEDPLFIARRIVIQAAEDVGMADPRALLIATAAAQAVQFVGLPEAQIPMAEAVVYLATAPKSNSVYEGINKAMQTVAEENLGMVPHHLRDTHFKGKSEQAKKEEYQYPHNYPRAYVQQQYLPDEHIDKTFYHPSDHGYEQRIQQFLSWMRE</sequence>
<gene>
    <name evidence="7" type="ORF">SAMN05444392_103126</name>
</gene>
<dbReference type="Pfam" id="PF16193">
    <property type="entry name" value="AAA_assoc_2"/>
    <property type="match status" value="1"/>
</dbReference>
<name>A0A1M4WBC1_9BACL</name>
<dbReference type="SMART" id="SM00382">
    <property type="entry name" value="AAA"/>
    <property type="match status" value="1"/>
</dbReference>
<dbReference type="GO" id="GO:0006261">
    <property type="term" value="P:DNA-templated DNA replication"/>
    <property type="evidence" value="ECO:0007669"/>
    <property type="project" value="TreeGrafter"/>
</dbReference>